<gene>
    <name evidence="3" type="ORF">SAMN04488075_1959</name>
</gene>
<accession>A0A1H6M675</accession>
<feature type="domain" description="Toprim" evidence="1">
    <location>
        <begin position="198"/>
        <end position="291"/>
    </location>
</feature>
<reference evidence="4" key="1">
    <citation type="submission" date="2016-10" db="EMBL/GenBank/DDBJ databases">
        <authorList>
            <person name="Varghese N."/>
            <person name="Submissions S."/>
        </authorList>
    </citation>
    <scope>NUCLEOTIDE SEQUENCE [LARGE SCALE GENOMIC DNA]</scope>
    <source>
        <strain evidence="4">DSM 11593</strain>
    </source>
</reference>
<dbReference type="Proteomes" id="UP000199125">
    <property type="component" value="Unassembled WGS sequence"/>
</dbReference>
<evidence type="ECO:0000313" key="3">
    <source>
        <dbReference type="EMBL" id="SEH96750.1"/>
    </source>
</evidence>
<dbReference type="AlphaFoldDB" id="A0A1H6M675"/>
<dbReference type="EMBL" id="FNXG01000003">
    <property type="protein sequence ID" value="SEH96750.1"/>
    <property type="molecule type" value="Genomic_DNA"/>
</dbReference>
<dbReference type="InterPro" id="IPR034154">
    <property type="entry name" value="TOPRIM_DnaG/twinkle"/>
</dbReference>
<dbReference type="Pfam" id="PF23639">
    <property type="entry name" value="DUF7146"/>
    <property type="match status" value="1"/>
</dbReference>
<dbReference type="Pfam" id="PF13362">
    <property type="entry name" value="Toprim_3"/>
    <property type="match status" value="1"/>
</dbReference>
<keyword evidence="4" id="KW-1185">Reference proteome</keyword>
<evidence type="ECO:0000313" key="4">
    <source>
        <dbReference type="Proteomes" id="UP000199125"/>
    </source>
</evidence>
<protein>
    <submittedName>
        <fullName evidence="3">Toprim domain-containing protein</fullName>
    </submittedName>
</protein>
<feature type="domain" description="DUF7146" evidence="2">
    <location>
        <begin position="93"/>
        <end position="191"/>
    </location>
</feature>
<dbReference type="InterPro" id="IPR006171">
    <property type="entry name" value="TOPRIM_dom"/>
</dbReference>
<dbReference type="SUPFAM" id="SSF56731">
    <property type="entry name" value="DNA primase core"/>
    <property type="match status" value="1"/>
</dbReference>
<dbReference type="OrthoDB" id="9811157at2"/>
<organism evidence="3 4">
    <name type="scientific">Paracoccus alkenifer</name>
    <dbReference type="NCBI Taxonomy" id="65735"/>
    <lineage>
        <taxon>Bacteria</taxon>
        <taxon>Pseudomonadati</taxon>
        <taxon>Pseudomonadota</taxon>
        <taxon>Alphaproteobacteria</taxon>
        <taxon>Rhodobacterales</taxon>
        <taxon>Paracoccaceae</taxon>
        <taxon>Paracoccus</taxon>
    </lineage>
</organism>
<evidence type="ECO:0000259" key="1">
    <source>
        <dbReference type="Pfam" id="PF13362"/>
    </source>
</evidence>
<name>A0A1H6M675_9RHOB</name>
<proteinExistence type="predicted"/>
<dbReference type="CDD" id="cd01029">
    <property type="entry name" value="TOPRIM_primases"/>
    <property type="match status" value="1"/>
</dbReference>
<evidence type="ECO:0000259" key="2">
    <source>
        <dbReference type="Pfam" id="PF23639"/>
    </source>
</evidence>
<sequence>MTDARTLTLALRGKWYRGYGVARCPAHGDRKPSLTLRDGEKGLLVKCHSGCDWRDVKEALRGLGLVEGRGSFTPPNPSEIARRRAEDEAEAVKRERQALAVWSEALPVQGTIAETYLRGRGITCPLPGSLRFHPQCWHASAKRLPALVARVDGLPRLAVHRTYLRQDGTGKADVDPPKAMLGAALGGAVRLAERQGPLVVAEGIETALSLPSGLLRGPATVWAALSAAGMAGLRLPDGIPHKLTIAPDGDTAGREAAHKLAERASALGWSVSLLPAPDGRDWNDILMLKGAMS</sequence>
<dbReference type="STRING" id="65735.SAMN04488075_1959"/>
<dbReference type="Gene3D" id="3.40.1360.10">
    <property type="match status" value="1"/>
</dbReference>
<dbReference type="InterPro" id="IPR055570">
    <property type="entry name" value="DUF7146"/>
</dbReference>